<evidence type="ECO:0000313" key="1">
    <source>
        <dbReference type="EMBL" id="ETJ19137.1"/>
    </source>
</evidence>
<name>W1WLP1_9ZZZZ</name>
<evidence type="ECO:0008006" key="2">
    <source>
        <dbReference type="Google" id="ProtNLM"/>
    </source>
</evidence>
<proteinExistence type="predicted"/>
<sequence>MAETLKSNTILLGHGIFAIGGKAVALTRGGGKFIVEREYRKIEADGYPGAIKGNIVIDSSQAKLEINQLTVVPEDFANYYPGLNVDTKTAGTVKITGDHTIKDSDYQDLITWTGKTREGKAVKITVKNAINLENIDWEMQDKSEVINKLTYEACFTEGELETEPWEIEWGVATQSNEQQAQGTE</sequence>
<accession>W1WLP1</accession>
<reference evidence="1" key="1">
    <citation type="submission" date="2013-12" db="EMBL/GenBank/DDBJ databases">
        <title>A Varibaculum cambriense genome reconstructed from a premature infant gut community with otherwise low bacterial novelty that shifts toward anaerobic metabolism during the third week of life.</title>
        <authorList>
            <person name="Brown C.T."/>
            <person name="Sharon I."/>
            <person name="Thomas B.C."/>
            <person name="Castelle C.J."/>
            <person name="Morowitz M.J."/>
            <person name="Banfield J.F."/>
        </authorList>
    </citation>
    <scope>NUCLEOTIDE SEQUENCE</scope>
</reference>
<gene>
    <name evidence="1" type="ORF">Q604_UNBC18548G0009</name>
</gene>
<dbReference type="AlphaFoldDB" id="W1WLP1"/>
<dbReference type="EMBL" id="AZMM01018548">
    <property type="protein sequence ID" value="ETJ19137.1"/>
    <property type="molecule type" value="Genomic_DNA"/>
</dbReference>
<organism evidence="1">
    <name type="scientific">human gut metagenome</name>
    <dbReference type="NCBI Taxonomy" id="408170"/>
    <lineage>
        <taxon>unclassified sequences</taxon>
        <taxon>metagenomes</taxon>
        <taxon>organismal metagenomes</taxon>
    </lineage>
</organism>
<protein>
    <recommendedName>
        <fullName evidence="2">Phage tail protein</fullName>
    </recommendedName>
</protein>
<comment type="caution">
    <text evidence="1">The sequence shown here is derived from an EMBL/GenBank/DDBJ whole genome shotgun (WGS) entry which is preliminary data.</text>
</comment>